<dbReference type="EMBL" id="PTJC01000005">
    <property type="protein sequence ID" value="PPK88649.1"/>
    <property type="molecule type" value="Genomic_DNA"/>
</dbReference>
<protein>
    <submittedName>
        <fullName evidence="8">Outer membrane receptor protein involved in Fe transport</fullName>
    </submittedName>
</protein>
<feature type="compositionally biased region" description="Basic and acidic residues" evidence="4">
    <location>
        <begin position="361"/>
        <end position="371"/>
    </location>
</feature>
<evidence type="ECO:0000256" key="5">
    <source>
        <dbReference type="SAM" id="SignalP"/>
    </source>
</evidence>
<feature type="signal peptide" evidence="5">
    <location>
        <begin position="1"/>
        <end position="18"/>
    </location>
</feature>
<keyword evidence="2" id="KW-0472">Membrane</keyword>
<dbReference type="PANTHER" id="PTHR40980:SF4">
    <property type="entry name" value="TONB-DEPENDENT RECEPTOR-LIKE BETA-BARREL DOMAIN-CONTAINING PROTEIN"/>
    <property type="match status" value="1"/>
</dbReference>
<gene>
    <name evidence="8" type="ORF">CLV84_1619</name>
</gene>
<evidence type="ECO:0000313" key="9">
    <source>
        <dbReference type="Proteomes" id="UP000237662"/>
    </source>
</evidence>
<sequence>MKSTFFTLLLFLCSCVYAQNESPRPELAPNTGGVGGKLLDSGNDQPVGFANIAVYNVQNGEMVSGTTSDIDGNFTLTDLPYGDYRLEVSFIGYEDEEMMLELNNSERFLEVGQINLGAGGATDLDEVVVTAERPIMELGLDRKSFNVEKSVAAAGGSAADLLRQIPSITVDLEGNVSLRGSGGVRFLINGKPSGIVGSDPATYLQSLSASSIERVEVITNPGAAYDPEGTAGIINIILKKKEDDGFNLSTNLNVGTNNKFDGNLDLNWRKGKFNSFAGISGRYDERYFQGFRDQDGTLGDSLFSRRFNFDGDRVRKSTMMKLGTEYGIGERGVIGVQANYQLEWGDNSNLRTTDFFNSEGGLDRTSTRNETEPNEETDYEIQLNYNTSFAKEGRRLSGQLQYSNNDENEIENYDEIIVDAFNTEIGTERQRSPTLEGRDRVLAQLDYEQTFGEFKLTTGWRSTFERLEEDAEFQTFTAGDFQKVDSLSNLFAYEEDVHAIYATFGGKIDKITFNAGLRAEQAYTTSRLLEPNPETFENNYFKVYPSIYAGYAFTEQTTLQASYSRRIERPRAWALNPFVDRGDPFNLRAGNPFLLPELINSFELNVQQQFGASTITAGVYYRQLNDIISQITRIQPGGISLSTRDNLDRGRDYGIEIISTYRPTEKLDLTFSANGYRSEIIGNNQDENIDQNGYLFSGNVQGSYELPWGIQTQFTYFYRSPGVRPQGRIEAIQSLDVGFRKEILNDRGALTFRVSDVFNQRQYRFVTETGGITTTSEFQRESRIAYIGFQYSLNNLGRENRRDGGQRGGGDGADGDF</sequence>
<feature type="region of interest" description="Disordered" evidence="4">
    <location>
        <begin position="356"/>
        <end position="375"/>
    </location>
</feature>
<dbReference type="Pfam" id="PF13715">
    <property type="entry name" value="CarbopepD_reg_2"/>
    <property type="match status" value="1"/>
</dbReference>
<dbReference type="OrthoDB" id="606851at2"/>
<accession>A0A2S6IB20</accession>
<dbReference type="InterPro" id="IPR012910">
    <property type="entry name" value="Plug_dom"/>
</dbReference>
<comment type="subcellular location">
    <subcellularLocation>
        <location evidence="1">Cell outer membrane</location>
    </subcellularLocation>
</comment>
<feature type="domain" description="Outer membrane protein beta-barrel" evidence="7">
    <location>
        <begin position="388"/>
        <end position="791"/>
    </location>
</feature>
<dbReference type="RefSeq" id="WP_104419184.1">
    <property type="nucleotide sequence ID" value="NZ_PTJC01000005.1"/>
</dbReference>
<evidence type="ECO:0000259" key="7">
    <source>
        <dbReference type="Pfam" id="PF14905"/>
    </source>
</evidence>
<proteinExistence type="predicted"/>
<dbReference type="InterPro" id="IPR041700">
    <property type="entry name" value="OMP_b-brl_3"/>
</dbReference>
<feature type="domain" description="TonB-dependent receptor plug" evidence="6">
    <location>
        <begin position="154"/>
        <end position="232"/>
    </location>
</feature>
<reference evidence="8 9" key="1">
    <citation type="submission" date="2018-02" db="EMBL/GenBank/DDBJ databases">
        <title>Genomic Encyclopedia of Archaeal and Bacterial Type Strains, Phase II (KMG-II): from individual species to whole genera.</title>
        <authorList>
            <person name="Goeker M."/>
        </authorList>
    </citation>
    <scope>NUCLEOTIDE SEQUENCE [LARGE SCALE GENOMIC DNA]</scope>
    <source>
        <strain evidence="8 9">DSM 29526</strain>
    </source>
</reference>
<feature type="compositionally biased region" description="Gly residues" evidence="4">
    <location>
        <begin position="806"/>
        <end position="817"/>
    </location>
</feature>
<evidence type="ECO:0000256" key="2">
    <source>
        <dbReference type="ARBA" id="ARBA00023136"/>
    </source>
</evidence>
<dbReference type="SUPFAM" id="SSF49464">
    <property type="entry name" value="Carboxypeptidase regulatory domain-like"/>
    <property type="match status" value="1"/>
</dbReference>
<dbReference type="InterPro" id="IPR036942">
    <property type="entry name" value="Beta-barrel_TonB_sf"/>
</dbReference>
<keyword evidence="9" id="KW-1185">Reference proteome</keyword>
<feature type="chain" id="PRO_5015641164" evidence="5">
    <location>
        <begin position="19"/>
        <end position="817"/>
    </location>
</feature>
<dbReference type="Gene3D" id="2.170.130.10">
    <property type="entry name" value="TonB-dependent receptor, plug domain"/>
    <property type="match status" value="1"/>
</dbReference>
<keyword evidence="8" id="KW-0675">Receptor</keyword>
<dbReference type="SUPFAM" id="SSF56935">
    <property type="entry name" value="Porins"/>
    <property type="match status" value="1"/>
</dbReference>
<feature type="region of interest" description="Disordered" evidence="4">
    <location>
        <begin position="798"/>
        <end position="817"/>
    </location>
</feature>
<evidence type="ECO:0000313" key="8">
    <source>
        <dbReference type="EMBL" id="PPK88649.1"/>
    </source>
</evidence>
<organism evidence="8 9">
    <name type="scientific">Neolewinella xylanilytica</name>
    <dbReference type="NCBI Taxonomy" id="1514080"/>
    <lineage>
        <taxon>Bacteria</taxon>
        <taxon>Pseudomonadati</taxon>
        <taxon>Bacteroidota</taxon>
        <taxon>Saprospiria</taxon>
        <taxon>Saprospirales</taxon>
        <taxon>Lewinellaceae</taxon>
        <taxon>Neolewinella</taxon>
    </lineage>
</organism>
<name>A0A2S6IB20_9BACT</name>
<evidence type="ECO:0000256" key="1">
    <source>
        <dbReference type="ARBA" id="ARBA00004442"/>
    </source>
</evidence>
<dbReference type="Proteomes" id="UP000237662">
    <property type="component" value="Unassembled WGS sequence"/>
</dbReference>
<dbReference type="PROSITE" id="PS51257">
    <property type="entry name" value="PROKAR_LIPOPROTEIN"/>
    <property type="match status" value="1"/>
</dbReference>
<dbReference type="Pfam" id="PF14905">
    <property type="entry name" value="OMP_b-brl_3"/>
    <property type="match status" value="1"/>
</dbReference>
<dbReference type="AlphaFoldDB" id="A0A2S6IB20"/>
<keyword evidence="5" id="KW-0732">Signal</keyword>
<dbReference type="Gene3D" id="2.40.170.20">
    <property type="entry name" value="TonB-dependent receptor, beta-barrel domain"/>
    <property type="match status" value="1"/>
</dbReference>
<dbReference type="InterPro" id="IPR008969">
    <property type="entry name" value="CarboxyPept-like_regulatory"/>
</dbReference>
<evidence type="ECO:0000259" key="6">
    <source>
        <dbReference type="Pfam" id="PF07715"/>
    </source>
</evidence>
<dbReference type="InterPro" id="IPR037066">
    <property type="entry name" value="Plug_dom_sf"/>
</dbReference>
<dbReference type="GO" id="GO:0009279">
    <property type="term" value="C:cell outer membrane"/>
    <property type="evidence" value="ECO:0007669"/>
    <property type="project" value="UniProtKB-SubCell"/>
</dbReference>
<dbReference type="PANTHER" id="PTHR40980">
    <property type="entry name" value="PLUG DOMAIN-CONTAINING PROTEIN"/>
    <property type="match status" value="1"/>
</dbReference>
<comment type="caution">
    <text evidence="8">The sequence shown here is derived from an EMBL/GenBank/DDBJ whole genome shotgun (WGS) entry which is preliminary data.</text>
</comment>
<evidence type="ECO:0000256" key="4">
    <source>
        <dbReference type="SAM" id="MobiDB-lite"/>
    </source>
</evidence>
<evidence type="ECO:0000256" key="3">
    <source>
        <dbReference type="ARBA" id="ARBA00023237"/>
    </source>
</evidence>
<dbReference type="Pfam" id="PF07715">
    <property type="entry name" value="Plug"/>
    <property type="match status" value="1"/>
</dbReference>
<dbReference type="Gene3D" id="2.60.40.1120">
    <property type="entry name" value="Carboxypeptidase-like, regulatory domain"/>
    <property type="match status" value="1"/>
</dbReference>
<keyword evidence="3" id="KW-0998">Cell outer membrane</keyword>